<gene>
    <name evidence="3" type="ORF">MHEC_42420</name>
</gene>
<proteinExistence type="predicted"/>
<keyword evidence="4" id="KW-1185">Reference proteome</keyword>
<evidence type="ECO:0000313" key="4">
    <source>
        <dbReference type="Proteomes" id="UP000595446"/>
    </source>
</evidence>
<accession>A0A7R7GXM4</accession>
<keyword evidence="2" id="KW-0812">Transmembrane</keyword>
<dbReference type="Proteomes" id="UP000595446">
    <property type="component" value="Chromosome"/>
</dbReference>
<feature type="compositionally biased region" description="Pro residues" evidence="1">
    <location>
        <begin position="22"/>
        <end position="42"/>
    </location>
</feature>
<sequence length="170" mass="18255">MSEPQRRPEPQAPHWPDGPSGWPKPPAPPQPPPAPPQPPPTRPVDVDTGFWLWLTALPLLVIGYVVDLLASPLGHGSLVIYAAYGLFTAVVLTIVVTFLLLMRAGYRWARTLLTGGGVATIVYVASRLFTGDWPPLVAVVCAVSGIVGSVLIAGGIVLLHRKDAHNYFTR</sequence>
<feature type="transmembrane region" description="Helical" evidence="2">
    <location>
        <begin position="78"/>
        <end position="100"/>
    </location>
</feature>
<dbReference type="AlphaFoldDB" id="A0A7R7GXM4"/>
<evidence type="ECO:0000256" key="1">
    <source>
        <dbReference type="SAM" id="MobiDB-lite"/>
    </source>
</evidence>
<name>A0A7R7GXM4_9MYCO</name>
<feature type="transmembrane region" description="Helical" evidence="2">
    <location>
        <begin position="136"/>
        <end position="160"/>
    </location>
</feature>
<feature type="region of interest" description="Disordered" evidence="1">
    <location>
        <begin position="1"/>
        <end position="42"/>
    </location>
</feature>
<evidence type="ECO:0000256" key="2">
    <source>
        <dbReference type="SAM" id="Phobius"/>
    </source>
</evidence>
<evidence type="ECO:0000313" key="3">
    <source>
        <dbReference type="EMBL" id="BCO37809.1"/>
    </source>
</evidence>
<organism evidence="3 4">
    <name type="scientific">Mycobacterium heckeshornense</name>
    <dbReference type="NCBI Taxonomy" id="110505"/>
    <lineage>
        <taxon>Bacteria</taxon>
        <taxon>Bacillati</taxon>
        <taxon>Actinomycetota</taxon>
        <taxon>Actinomycetes</taxon>
        <taxon>Mycobacteriales</taxon>
        <taxon>Mycobacteriaceae</taxon>
        <taxon>Mycobacterium</taxon>
    </lineage>
</organism>
<keyword evidence="2" id="KW-0472">Membrane</keyword>
<keyword evidence="2" id="KW-1133">Transmembrane helix</keyword>
<feature type="transmembrane region" description="Helical" evidence="2">
    <location>
        <begin position="112"/>
        <end position="130"/>
    </location>
</feature>
<reference evidence="3 4" key="1">
    <citation type="submission" date="2020-12" db="EMBL/GenBank/DDBJ databases">
        <title>Complete genome sequence of Mycobacterium heckeshornense JCM 15655T, closely related to a pathogenic non-tuberculous mycobacterial species Mycobacterium xenopi.</title>
        <authorList>
            <person name="Yoshida M."/>
            <person name="Fukano H."/>
            <person name="Asakura T."/>
            <person name="Suzuki M."/>
            <person name="Hoshino Y."/>
        </authorList>
    </citation>
    <scope>NUCLEOTIDE SEQUENCE [LARGE SCALE GENOMIC DNA]</scope>
    <source>
        <strain evidence="3 4">JCM 15655</strain>
    </source>
</reference>
<feature type="transmembrane region" description="Helical" evidence="2">
    <location>
        <begin position="50"/>
        <end position="66"/>
    </location>
</feature>
<dbReference type="EMBL" id="AP024237">
    <property type="protein sequence ID" value="BCO37809.1"/>
    <property type="molecule type" value="Genomic_DNA"/>
</dbReference>
<protein>
    <submittedName>
        <fullName evidence="3">Uncharacterized protein</fullName>
    </submittedName>
</protein>